<dbReference type="EMBL" id="GBRH01256623">
    <property type="protein sequence ID" value="JAD41272.1"/>
    <property type="molecule type" value="Transcribed_RNA"/>
</dbReference>
<evidence type="ECO:0000313" key="1">
    <source>
        <dbReference type="EMBL" id="JAD41272.1"/>
    </source>
</evidence>
<reference evidence="1" key="1">
    <citation type="submission" date="2014-09" db="EMBL/GenBank/DDBJ databases">
        <authorList>
            <person name="Magalhaes I.L.F."/>
            <person name="Oliveira U."/>
            <person name="Santos F.R."/>
            <person name="Vidigal T.H.D.A."/>
            <person name="Brescovit A.D."/>
            <person name="Santos A.J."/>
        </authorList>
    </citation>
    <scope>NUCLEOTIDE SEQUENCE</scope>
    <source>
        <tissue evidence="1">Shoot tissue taken approximately 20 cm above the soil surface</tissue>
    </source>
</reference>
<dbReference type="AlphaFoldDB" id="A0A0A9A2J2"/>
<sequence>MAAESSARSIPGADKSKCIQFVLFTSFGKILDDKDRDELAASQGFGLSMPEPRRRLVQLKGPSEELYDVFQDYDDRVLRFTTGWNRLRNKERFVNGDPIKIYYEVPRKYRVELIPKIQEPLNVLGGHNTPRMLLCSVSLRAIRRVRQLTTSPSFIYVASLTERQYFSKEFSELLPSSTNRVKFLYDQKVVATVGSMKKHKDGIVRATRGWVLFASIPNIEKERLYVLMIRQMTDAAEGWKITLHDVY</sequence>
<reference evidence="1" key="2">
    <citation type="journal article" date="2015" name="Data Brief">
        <title>Shoot transcriptome of the giant reed, Arundo donax.</title>
        <authorList>
            <person name="Barrero R.A."/>
            <person name="Guerrero F.D."/>
            <person name="Moolhuijzen P."/>
            <person name="Goolsby J.A."/>
            <person name="Tidwell J."/>
            <person name="Bellgard S.E."/>
            <person name="Bellgard M.I."/>
        </authorList>
    </citation>
    <scope>NUCLEOTIDE SEQUENCE</scope>
    <source>
        <tissue evidence="1">Shoot tissue taken approximately 20 cm above the soil surface</tissue>
    </source>
</reference>
<accession>A0A0A9A2J2</accession>
<organism evidence="1">
    <name type="scientific">Arundo donax</name>
    <name type="common">Giant reed</name>
    <name type="synonym">Donax arundinaceus</name>
    <dbReference type="NCBI Taxonomy" id="35708"/>
    <lineage>
        <taxon>Eukaryota</taxon>
        <taxon>Viridiplantae</taxon>
        <taxon>Streptophyta</taxon>
        <taxon>Embryophyta</taxon>
        <taxon>Tracheophyta</taxon>
        <taxon>Spermatophyta</taxon>
        <taxon>Magnoliopsida</taxon>
        <taxon>Liliopsida</taxon>
        <taxon>Poales</taxon>
        <taxon>Poaceae</taxon>
        <taxon>PACMAD clade</taxon>
        <taxon>Arundinoideae</taxon>
        <taxon>Arundineae</taxon>
        <taxon>Arundo</taxon>
    </lineage>
</organism>
<name>A0A0A9A2J2_ARUDO</name>
<proteinExistence type="predicted"/>
<protein>
    <submittedName>
        <fullName evidence="1">Uncharacterized protein</fullName>
    </submittedName>
</protein>